<dbReference type="InterPro" id="IPR014810">
    <property type="entry name" value="Fcf2_C"/>
</dbReference>
<comment type="subcellular location">
    <subcellularLocation>
        <location evidence="1">Nucleus</location>
        <location evidence="1">Nucleolus</location>
    </subcellularLocation>
</comment>
<feature type="compositionally biased region" description="Polar residues" evidence="3">
    <location>
        <begin position="185"/>
        <end position="201"/>
    </location>
</feature>
<dbReference type="PANTHER" id="PTHR21686:SF12">
    <property type="entry name" value="DEOXYNUCLEOTIDYLTRANSFERASE TERMINAL-INTERACTING PROTEIN 2"/>
    <property type="match status" value="1"/>
</dbReference>
<dbReference type="PANTHER" id="PTHR21686">
    <property type="entry name" value="DEOXYNUCLEOTIDYLTRANSFERASE TERMINAL-INTERACTING PROTEIN 2"/>
    <property type="match status" value="1"/>
</dbReference>
<feature type="compositionally biased region" description="Acidic residues" evidence="3">
    <location>
        <begin position="291"/>
        <end position="301"/>
    </location>
</feature>
<feature type="region of interest" description="Disordered" evidence="3">
    <location>
        <begin position="1"/>
        <end position="56"/>
    </location>
</feature>
<dbReference type="Pfam" id="PF08698">
    <property type="entry name" value="Fcf2"/>
    <property type="match status" value="1"/>
</dbReference>
<feature type="region of interest" description="Disordered" evidence="3">
    <location>
        <begin position="96"/>
        <end position="144"/>
    </location>
</feature>
<evidence type="ECO:0000256" key="1">
    <source>
        <dbReference type="ARBA" id="ARBA00004604"/>
    </source>
</evidence>
<evidence type="ECO:0000256" key="3">
    <source>
        <dbReference type="SAM" id="MobiDB-lite"/>
    </source>
</evidence>
<feature type="region of interest" description="Disordered" evidence="3">
    <location>
        <begin position="169"/>
        <end position="407"/>
    </location>
</feature>
<keyword evidence="6" id="KW-1185">Reference proteome</keyword>
<dbReference type="AlphaFoldDB" id="A0A8C6SJE7"/>
<feature type="compositionally biased region" description="Polar residues" evidence="3">
    <location>
        <begin position="238"/>
        <end position="254"/>
    </location>
</feature>
<evidence type="ECO:0000256" key="2">
    <source>
        <dbReference type="ARBA" id="ARBA00023242"/>
    </source>
</evidence>
<dbReference type="GO" id="GO:0005730">
    <property type="term" value="C:nucleolus"/>
    <property type="evidence" value="ECO:0007669"/>
    <property type="project" value="UniProtKB-SubCell"/>
</dbReference>
<feature type="compositionally biased region" description="Low complexity" evidence="3">
    <location>
        <begin position="42"/>
        <end position="53"/>
    </location>
</feature>
<feature type="compositionally biased region" description="Basic and acidic residues" evidence="3">
    <location>
        <begin position="96"/>
        <end position="124"/>
    </location>
</feature>
<reference evidence="5" key="1">
    <citation type="submission" date="2025-08" db="UniProtKB">
        <authorList>
            <consortium name="Ensembl"/>
        </authorList>
    </citation>
    <scope>IDENTIFICATION</scope>
</reference>
<sequence>MSCDSDGFESGPYYSRATRGRRVKVTDSDSDLTDVGKGTPCSSRTGSGSSRIIENVSEMSPRGVCIVLDKVFVSPEQEESMDDSRLERTVIEKDADCTFTEEKDEHNATETKQEDETPLEKSTAEESSIISPDESVSALEKAPADEPAVITVDHQEELPAESLLKEASEMETMQETVQAPEPSKPLQSALVNTTTSDSQITDNRDEDMEVAIVDTDTVDEQNQEDGDVEMTRGEETEATSVSGEAQQVVKSIQESEIEEEPLQATSSQQFSEQPPQGTVTQSKTAVSFLDSSEDEDDDFADESGVSSGDEGLEDVEGNEETVQSSKTEVTKSVEGLFMIDTRPGQEADEQYYQDGQREDRAVQEEAAEEEEDEEFVDEEGESEDDDAADVLFSSRNPQAKGLSSRIDPGIRMKELGGLYISFDGSKSKPVSGSQQKTKGNKIQDEVMKKSVIGPDFAKKEAVPPYKESKHALKLKHRTERAKTTGDSWFNMKAPEITPELKGDLQLLRMRGSMDSKRFYKKNDRDGFPKYFQMGTVVDSPVDFYHSRVSKKDRKRTMVEELLTDAEFRQTNKKKFHAIVWQRRQRRQLAGGTKRKTNSTIKSKPEDLVLQGVAWNKAFGGC</sequence>
<keyword evidence="2" id="KW-0539">Nucleus</keyword>
<accession>A0A8C6SJE7</accession>
<dbReference type="Ensembl" id="ENSNMLT00000007032.1">
    <property type="protein sequence ID" value="ENSNMLP00000006138.1"/>
    <property type="gene ID" value="ENSNMLG00000004483.1"/>
</dbReference>
<feature type="compositionally biased region" description="Acidic residues" evidence="3">
    <location>
        <begin position="216"/>
        <end position="228"/>
    </location>
</feature>
<dbReference type="Proteomes" id="UP000694523">
    <property type="component" value="Unplaced"/>
</dbReference>
<evidence type="ECO:0000259" key="4">
    <source>
        <dbReference type="Pfam" id="PF08698"/>
    </source>
</evidence>
<feature type="compositionally biased region" description="Acidic residues" evidence="3">
    <location>
        <begin position="310"/>
        <end position="319"/>
    </location>
</feature>
<evidence type="ECO:0000313" key="5">
    <source>
        <dbReference type="Ensembl" id="ENSNMLP00000006138.1"/>
    </source>
</evidence>
<feature type="compositionally biased region" description="Acidic residues" evidence="3">
    <location>
        <begin position="365"/>
        <end position="388"/>
    </location>
</feature>
<feature type="domain" description="Fcf2 pre-rRNA processing C-terminal" evidence="4">
    <location>
        <begin position="481"/>
        <end position="574"/>
    </location>
</feature>
<reference evidence="5" key="2">
    <citation type="submission" date="2025-09" db="UniProtKB">
        <authorList>
            <consortium name="Ensembl"/>
        </authorList>
    </citation>
    <scope>IDENTIFICATION</scope>
</reference>
<protein>
    <recommendedName>
        <fullName evidence="4">Fcf2 pre-rRNA processing C-terminal domain-containing protein</fullName>
    </recommendedName>
</protein>
<dbReference type="GO" id="GO:0003723">
    <property type="term" value="F:RNA binding"/>
    <property type="evidence" value="ECO:0007669"/>
    <property type="project" value="TreeGrafter"/>
</dbReference>
<name>A0A8C6SJE7_9GOBI</name>
<dbReference type="InterPro" id="IPR039883">
    <property type="entry name" value="Fcf2/DNTTIP2"/>
</dbReference>
<proteinExistence type="predicted"/>
<organism evidence="5 6">
    <name type="scientific">Neogobius melanostomus</name>
    <name type="common">round goby</name>
    <dbReference type="NCBI Taxonomy" id="47308"/>
    <lineage>
        <taxon>Eukaryota</taxon>
        <taxon>Metazoa</taxon>
        <taxon>Chordata</taxon>
        <taxon>Craniata</taxon>
        <taxon>Vertebrata</taxon>
        <taxon>Euteleostomi</taxon>
        <taxon>Actinopterygii</taxon>
        <taxon>Neopterygii</taxon>
        <taxon>Teleostei</taxon>
        <taxon>Neoteleostei</taxon>
        <taxon>Acanthomorphata</taxon>
        <taxon>Gobiaria</taxon>
        <taxon>Gobiiformes</taxon>
        <taxon>Gobioidei</taxon>
        <taxon>Gobiidae</taxon>
        <taxon>Benthophilinae</taxon>
        <taxon>Neogobiini</taxon>
        <taxon>Neogobius</taxon>
    </lineage>
</organism>
<evidence type="ECO:0000313" key="6">
    <source>
        <dbReference type="Proteomes" id="UP000694523"/>
    </source>
</evidence>
<feature type="compositionally biased region" description="Polar residues" evidence="3">
    <location>
        <begin position="263"/>
        <end position="285"/>
    </location>
</feature>
<dbReference type="GO" id="GO:0006396">
    <property type="term" value="P:RNA processing"/>
    <property type="evidence" value="ECO:0007669"/>
    <property type="project" value="TreeGrafter"/>
</dbReference>